<keyword evidence="1 2" id="KW-0597">Phosphoprotein</keyword>
<evidence type="ECO:0000256" key="1">
    <source>
        <dbReference type="ARBA" id="ARBA00022553"/>
    </source>
</evidence>
<dbReference type="Gene3D" id="3.40.50.2300">
    <property type="match status" value="1"/>
</dbReference>
<evidence type="ECO:0000313" key="5">
    <source>
        <dbReference type="Proteomes" id="UP000464954"/>
    </source>
</evidence>
<accession>A0A6P1M8E8</accession>
<dbReference type="Pfam" id="PF00072">
    <property type="entry name" value="Response_reg"/>
    <property type="match status" value="1"/>
</dbReference>
<dbReference type="KEGG" id="taer:GT409_12965"/>
<sequence length="129" mass="14110">MKKILLVDDEAAIRSMLSVLLKTDTRSFVEAPNGTVAQEILASDSFDLIISDVIMPDCDGIELVMAIRRKLPEVPVIIMSGGGRVHASHYLNLAEKLGAARVFEKPFDATELRSTVTELLDEAETVPQT</sequence>
<dbReference type="SMART" id="SM00448">
    <property type="entry name" value="REC"/>
    <property type="match status" value="1"/>
</dbReference>
<dbReference type="InterPro" id="IPR011006">
    <property type="entry name" value="CheY-like_superfamily"/>
</dbReference>
<evidence type="ECO:0000259" key="3">
    <source>
        <dbReference type="PROSITE" id="PS50110"/>
    </source>
</evidence>
<dbReference type="Proteomes" id="UP000464954">
    <property type="component" value="Chromosome"/>
</dbReference>
<gene>
    <name evidence="4" type="ORF">GT409_12965</name>
</gene>
<dbReference type="PANTHER" id="PTHR44591">
    <property type="entry name" value="STRESS RESPONSE REGULATOR PROTEIN 1"/>
    <property type="match status" value="1"/>
</dbReference>
<evidence type="ECO:0000313" key="4">
    <source>
        <dbReference type="EMBL" id="QHI70312.1"/>
    </source>
</evidence>
<dbReference type="CDD" id="cd00156">
    <property type="entry name" value="REC"/>
    <property type="match status" value="1"/>
</dbReference>
<dbReference type="PANTHER" id="PTHR44591:SF23">
    <property type="entry name" value="CHEY SUBFAMILY"/>
    <property type="match status" value="1"/>
</dbReference>
<dbReference type="SUPFAM" id="SSF52172">
    <property type="entry name" value="CheY-like"/>
    <property type="match status" value="1"/>
</dbReference>
<dbReference type="RefSeq" id="WP_160629489.1">
    <property type="nucleotide sequence ID" value="NZ_CP047593.1"/>
</dbReference>
<dbReference type="PROSITE" id="PS50110">
    <property type="entry name" value="RESPONSE_REGULATORY"/>
    <property type="match status" value="1"/>
</dbReference>
<dbReference type="EMBL" id="CP047593">
    <property type="protein sequence ID" value="QHI70312.1"/>
    <property type="molecule type" value="Genomic_DNA"/>
</dbReference>
<reference evidence="4 5" key="1">
    <citation type="submission" date="2020-01" db="EMBL/GenBank/DDBJ databases">
        <title>Ponticoccus aerotolerans gen. nov., sp. nov., an anaerobic bacterium and proposal of Ponticoccusceae fam. nov., Ponticoccusles ord. nov. and Ponticoccuse classis nov. in the phylum Kiritimatiellaeota.</title>
        <authorList>
            <person name="Zhou L.Y."/>
            <person name="Du Z.J."/>
        </authorList>
    </citation>
    <scope>NUCLEOTIDE SEQUENCE [LARGE SCALE GENOMIC DNA]</scope>
    <source>
        <strain evidence="4 5">S-5007</strain>
    </source>
</reference>
<proteinExistence type="predicted"/>
<dbReference type="InterPro" id="IPR050595">
    <property type="entry name" value="Bact_response_regulator"/>
</dbReference>
<feature type="modified residue" description="4-aspartylphosphate" evidence="2">
    <location>
        <position position="52"/>
    </location>
</feature>
<protein>
    <submittedName>
        <fullName evidence="4">Response regulator</fullName>
    </submittedName>
</protein>
<evidence type="ECO:0000256" key="2">
    <source>
        <dbReference type="PROSITE-ProRule" id="PRU00169"/>
    </source>
</evidence>
<organism evidence="4 5">
    <name type="scientific">Tichowtungia aerotolerans</name>
    <dbReference type="NCBI Taxonomy" id="2697043"/>
    <lineage>
        <taxon>Bacteria</taxon>
        <taxon>Pseudomonadati</taxon>
        <taxon>Kiritimatiellota</taxon>
        <taxon>Tichowtungiia</taxon>
        <taxon>Tichowtungiales</taxon>
        <taxon>Tichowtungiaceae</taxon>
        <taxon>Tichowtungia</taxon>
    </lineage>
</organism>
<dbReference type="InterPro" id="IPR001789">
    <property type="entry name" value="Sig_transdc_resp-reg_receiver"/>
</dbReference>
<dbReference type="GO" id="GO:0000160">
    <property type="term" value="P:phosphorelay signal transduction system"/>
    <property type="evidence" value="ECO:0007669"/>
    <property type="project" value="InterPro"/>
</dbReference>
<dbReference type="AlphaFoldDB" id="A0A6P1M8E8"/>
<feature type="domain" description="Response regulatory" evidence="3">
    <location>
        <begin position="3"/>
        <end position="120"/>
    </location>
</feature>
<name>A0A6P1M8E8_9BACT</name>
<keyword evidence="5" id="KW-1185">Reference proteome</keyword>